<dbReference type="InterPro" id="IPR044587">
    <property type="entry name" value="HSP21-like"/>
</dbReference>
<dbReference type="Gene3D" id="2.60.40.790">
    <property type="match status" value="1"/>
</dbReference>
<sequence length="138" mass="15902">MDKLKKWRRAEISRIRGDMDRLFDDLCSDFDLPLMTCRITGDLDLQQKDDILVVKLELGTINPEDVQVSVLDRRLIISAVVVDNGSAQSRMHQFRKEIRLPCIIRTDEVQANFKDGVLEVHLPKCPKQSGQKVEISRK</sequence>
<protein>
    <recommendedName>
        <fullName evidence="4">SHSP domain-containing protein</fullName>
    </recommendedName>
</protein>
<gene>
    <name evidence="5" type="ORF">PSDVSF_03300</name>
</gene>
<name>A0ABM7P2S4_9BACT</name>
<keyword evidence="6" id="KW-1185">Reference proteome</keyword>
<dbReference type="PANTHER" id="PTHR46733">
    <property type="entry name" value="26.5 KDA HEAT SHOCK PROTEIN, MITOCHONDRIAL"/>
    <property type="match status" value="1"/>
</dbReference>
<evidence type="ECO:0000256" key="2">
    <source>
        <dbReference type="PROSITE-ProRule" id="PRU00285"/>
    </source>
</evidence>
<dbReference type="PROSITE" id="PS01031">
    <property type="entry name" value="SHSP"/>
    <property type="match status" value="1"/>
</dbReference>
<dbReference type="EMBL" id="AP024485">
    <property type="protein sequence ID" value="BCS87088.1"/>
    <property type="molecule type" value="Genomic_DNA"/>
</dbReference>
<dbReference type="CDD" id="cd00298">
    <property type="entry name" value="ACD_sHsps_p23-like"/>
    <property type="match status" value="1"/>
</dbReference>
<evidence type="ECO:0000259" key="4">
    <source>
        <dbReference type="PROSITE" id="PS01031"/>
    </source>
</evidence>
<feature type="domain" description="SHSP" evidence="4">
    <location>
        <begin position="34"/>
        <end position="138"/>
    </location>
</feature>
<keyword evidence="1" id="KW-0346">Stress response</keyword>
<evidence type="ECO:0000313" key="5">
    <source>
        <dbReference type="EMBL" id="BCS87088.1"/>
    </source>
</evidence>
<comment type="similarity">
    <text evidence="2 3">Belongs to the small heat shock protein (HSP20) family.</text>
</comment>
<dbReference type="Proteomes" id="UP001053296">
    <property type="component" value="Chromosome"/>
</dbReference>
<dbReference type="InterPro" id="IPR002068">
    <property type="entry name" value="A-crystallin/Hsp20_dom"/>
</dbReference>
<organism evidence="5 6">
    <name type="scientific">Pseudodesulfovibrio sediminis</name>
    <dbReference type="NCBI Taxonomy" id="2810563"/>
    <lineage>
        <taxon>Bacteria</taxon>
        <taxon>Pseudomonadati</taxon>
        <taxon>Thermodesulfobacteriota</taxon>
        <taxon>Desulfovibrionia</taxon>
        <taxon>Desulfovibrionales</taxon>
        <taxon>Desulfovibrionaceae</taxon>
    </lineage>
</organism>
<dbReference type="RefSeq" id="WP_229592960.1">
    <property type="nucleotide sequence ID" value="NZ_AP024485.1"/>
</dbReference>
<dbReference type="SUPFAM" id="SSF49764">
    <property type="entry name" value="HSP20-like chaperones"/>
    <property type="match status" value="1"/>
</dbReference>
<accession>A0ABM7P2S4</accession>
<dbReference type="InterPro" id="IPR008978">
    <property type="entry name" value="HSP20-like_chaperone"/>
</dbReference>
<proteinExistence type="inferred from homology"/>
<evidence type="ECO:0000313" key="6">
    <source>
        <dbReference type="Proteomes" id="UP001053296"/>
    </source>
</evidence>
<evidence type="ECO:0000256" key="1">
    <source>
        <dbReference type="ARBA" id="ARBA00023016"/>
    </source>
</evidence>
<dbReference type="Pfam" id="PF00011">
    <property type="entry name" value="HSP20"/>
    <property type="match status" value="1"/>
</dbReference>
<dbReference type="PANTHER" id="PTHR46733:SF4">
    <property type="entry name" value="HEAT SHOCK PROTEIN 21, CHLOROPLASTIC"/>
    <property type="match status" value="1"/>
</dbReference>
<evidence type="ECO:0000256" key="3">
    <source>
        <dbReference type="RuleBase" id="RU003616"/>
    </source>
</evidence>
<reference evidence="5" key="1">
    <citation type="journal article" date="2022" name="Arch. Microbiol.">
        <title>Pseudodesulfovibrio sediminis sp. nov., a mesophilic and neutrophilic sulfate-reducing bacterium isolated from sediment of a brackish lake.</title>
        <authorList>
            <person name="Takahashi A."/>
            <person name="Kojima H."/>
            <person name="Watanabe M."/>
            <person name="Fukui M."/>
        </authorList>
    </citation>
    <scope>NUCLEOTIDE SEQUENCE</scope>
    <source>
        <strain evidence="5">SF6</strain>
    </source>
</reference>